<comment type="caution">
    <text evidence="2">The sequence shown here is derived from an EMBL/GenBank/DDBJ whole genome shotgun (WGS) entry which is preliminary data.</text>
</comment>
<keyword evidence="3" id="KW-1185">Reference proteome</keyword>
<dbReference type="EMBL" id="BKCG01000005">
    <property type="protein sequence ID" value="GER59953.1"/>
    <property type="molecule type" value="Genomic_DNA"/>
</dbReference>
<organism evidence="2 3">
    <name type="scientific">Patiriisocius marinus</name>
    <dbReference type="NCBI Taxonomy" id="1397112"/>
    <lineage>
        <taxon>Bacteria</taxon>
        <taxon>Pseudomonadati</taxon>
        <taxon>Bacteroidota</taxon>
        <taxon>Flavobacteriia</taxon>
        <taxon>Flavobacteriales</taxon>
        <taxon>Flavobacteriaceae</taxon>
        <taxon>Patiriisocius</taxon>
    </lineage>
</organism>
<keyword evidence="1" id="KW-0732">Signal</keyword>
<reference evidence="2 3" key="1">
    <citation type="submission" date="2019-08" db="EMBL/GenBank/DDBJ databases">
        <title>Draft genome sequence of Ulvibacter marinus type strain NBRC 109484.</title>
        <authorList>
            <person name="Kawano K."/>
            <person name="Ushijima N."/>
            <person name="Kihara M."/>
            <person name="Itoh H."/>
        </authorList>
    </citation>
    <scope>NUCLEOTIDE SEQUENCE [LARGE SCALE GENOMIC DNA]</scope>
    <source>
        <strain evidence="2 3">NBRC 109484</strain>
    </source>
</reference>
<dbReference type="PROSITE" id="PS51257">
    <property type="entry name" value="PROKAR_LIPOPROTEIN"/>
    <property type="match status" value="1"/>
</dbReference>
<feature type="signal peptide" evidence="1">
    <location>
        <begin position="1"/>
        <end position="23"/>
    </location>
</feature>
<gene>
    <name evidence="2" type="ORF">ULMA_20610</name>
</gene>
<dbReference type="AlphaFoldDB" id="A0A5J4J276"/>
<feature type="chain" id="PRO_5023852030" description="Lipoprotein" evidence="1">
    <location>
        <begin position="24"/>
        <end position="277"/>
    </location>
</feature>
<evidence type="ECO:0000313" key="3">
    <source>
        <dbReference type="Proteomes" id="UP000326509"/>
    </source>
</evidence>
<evidence type="ECO:0000313" key="2">
    <source>
        <dbReference type="EMBL" id="GER59953.1"/>
    </source>
</evidence>
<dbReference type="Proteomes" id="UP000326509">
    <property type="component" value="Unassembled WGS sequence"/>
</dbReference>
<dbReference type="RefSeq" id="WP_151674414.1">
    <property type="nucleotide sequence ID" value="NZ_BKCG01000005.1"/>
</dbReference>
<evidence type="ECO:0000256" key="1">
    <source>
        <dbReference type="SAM" id="SignalP"/>
    </source>
</evidence>
<accession>A0A5J4J276</accession>
<protein>
    <recommendedName>
        <fullName evidence="4">Lipoprotein</fullName>
    </recommendedName>
</protein>
<evidence type="ECO:0008006" key="4">
    <source>
        <dbReference type="Google" id="ProtNLM"/>
    </source>
</evidence>
<sequence>MKLTTNILKLLSLALFVSFISCKDDDCPTCPDGNSTILVDMVFDGQTYNLQGGYDFGEESETYIVSSVMLYYEDYSRFELSLKKSAYGANDADDIFPTFIVNLNSNEDPAIGVPQTITPAVFSLITPTTRYTQLNEDDFDFDNAFDTHIDITDFELEITDIVRNSETGIHKLAGNYSVNFTSGRSATNHTINVDFDMTDQDILGTPYTAPTGGGNSGGGNSGGGADCDNLVYNGPTEGQVMQWCQAAQLYECLDATTELSYICGVIAEYGASCPYCN</sequence>
<name>A0A5J4J276_9FLAO</name>
<proteinExistence type="predicted"/>
<dbReference type="OrthoDB" id="1432030at2"/>